<reference evidence="2" key="1">
    <citation type="submission" date="2009-08" db="EMBL/GenBank/DDBJ databases">
        <authorList>
            <person name="Cheung F."/>
            <person name="Xiao Y."/>
            <person name="Chan A."/>
            <person name="Moskal W."/>
            <person name="Town C.D."/>
        </authorList>
    </citation>
    <scope>NUCLEOTIDE SEQUENCE</scope>
</reference>
<dbReference type="AlphaFoldDB" id="C6T0Z2"/>
<evidence type="ECO:0000313" key="2">
    <source>
        <dbReference type="EMBL" id="ACU15198.1"/>
    </source>
</evidence>
<protein>
    <submittedName>
        <fullName evidence="2">Uncharacterized protein</fullName>
    </submittedName>
</protein>
<accession>C6T0Z2</accession>
<evidence type="ECO:0000256" key="1">
    <source>
        <dbReference type="SAM" id="SignalP"/>
    </source>
</evidence>
<feature type="signal peptide" evidence="1">
    <location>
        <begin position="1"/>
        <end position="22"/>
    </location>
</feature>
<organism evidence="2">
    <name type="scientific">Glycine max</name>
    <name type="common">Soybean</name>
    <name type="synonym">Glycine hispida</name>
    <dbReference type="NCBI Taxonomy" id="3847"/>
    <lineage>
        <taxon>Eukaryota</taxon>
        <taxon>Viridiplantae</taxon>
        <taxon>Streptophyta</taxon>
        <taxon>Embryophyta</taxon>
        <taxon>Tracheophyta</taxon>
        <taxon>Spermatophyta</taxon>
        <taxon>Magnoliopsida</taxon>
        <taxon>eudicotyledons</taxon>
        <taxon>Gunneridae</taxon>
        <taxon>Pentapetalae</taxon>
        <taxon>rosids</taxon>
        <taxon>fabids</taxon>
        <taxon>Fabales</taxon>
        <taxon>Fabaceae</taxon>
        <taxon>Papilionoideae</taxon>
        <taxon>50 kb inversion clade</taxon>
        <taxon>NPAAA clade</taxon>
        <taxon>indigoferoid/millettioid clade</taxon>
        <taxon>Phaseoleae</taxon>
        <taxon>Glycine</taxon>
        <taxon>Glycine subgen. Soja</taxon>
    </lineage>
</organism>
<sequence>MLHIYIFLSIFTKLLLYSKLKARLFFRIAMLYYHELNLEIPTHRQYSCNSNLWCYYIFFRLWRRIR</sequence>
<proteinExistence type="evidence at transcript level"/>
<name>C6T0Z2_SOYBN</name>
<dbReference type="EMBL" id="BT091097">
    <property type="protein sequence ID" value="ACU15198.1"/>
    <property type="molecule type" value="mRNA"/>
</dbReference>
<keyword evidence="1" id="KW-0732">Signal</keyword>
<feature type="chain" id="PRO_5002969954" evidence="1">
    <location>
        <begin position="23"/>
        <end position="66"/>
    </location>
</feature>